<evidence type="ECO:0000313" key="2">
    <source>
        <dbReference type="EMBL" id="NYJ22328.1"/>
    </source>
</evidence>
<evidence type="ECO:0000313" key="3">
    <source>
        <dbReference type="Proteomes" id="UP000578352"/>
    </source>
</evidence>
<sequence>MELTGYLSYRDAPRALDWLTAIGFEVVVRLDGAEGRVEHAEVRAGDATIMVSTSDRAYEPRALLGSSTGGGLYLLVRDVDAVFARAVDAGATAVIPPEDTDWGGRRARVLDPEGNEWSFGTYRPGGEPSARPGLKIVPLVHVDRVDAAVEFFAALGAEVVARAPEGDFARLRFPSGDELQVLGHPPNPEQDPGLVELTAVARDLAAVQDALARTAGGRVEAQPTGFGRQALYRIPGGGPQLKVNAFGPAPDAEEEGRPAQNG</sequence>
<protein>
    <submittedName>
        <fullName evidence="2">Putative glyoxalase superfamily protein PhnB</fullName>
    </submittedName>
</protein>
<dbReference type="AlphaFoldDB" id="A0A853CPY7"/>
<dbReference type="InterPro" id="IPR029068">
    <property type="entry name" value="Glyas_Bleomycin-R_OHBP_Dase"/>
</dbReference>
<dbReference type="Gene3D" id="3.10.180.10">
    <property type="entry name" value="2,3-Dihydroxybiphenyl 1,2-Dioxygenase, domain 1"/>
    <property type="match status" value="1"/>
</dbReference>
<accession>A0A853CPY7</accession>
<proteinExistence type="predicted"/>
<feature type="domain" description="VOC" evidence="1">
    <location>
        <begin position="1"/>
        <end position="122"/>
    </location>
</feature>
<comment type="caution">
    <text evidence="2">The sequence shown here is derived from an EMBL/GenBank/DDBJ whole genome shotgun (WGS) entry which is preliminary data.</text>
</comment>
<dbReference type="CDD" id="cd06587">
    <property type="entry name" value="VOC"/>
    <property type="match status" value="1"/>
</dbReference>
<dbReference type="EMBL" id="JACCFL010000001">
    <property type="protein sequence ID" value="NYJ22328.1"/>
    <property type="molecule type" value="Genomic_DNA"/>
</dbReference>
<dbReference type="Gene3D" id="3.30.720.120">
    <property type="match status" value="1"/>
</dbReference>
<dbReference type="Pfam" id="PF00903">
    <property type="entry name" value="Glyoxalase"/>
    <property type="match status" value="1"/>
</dbReference>
<reference evidence="2 3" key="1">
    <citation type="submission" date="2020-07" db="EMBL/GenBank/DDBJ databases">
        <title>Sequencing the genomes of 1000 actinobacteria strains.</title>
        <authorList>
            <person name="Klenk H.-P."/>
        </authorList>
    </citation>
    <scope>NUCLEOTIDE SEQUENCE [LARGE SCALE GENOMIC DNA]</scope>
    <source>
        <strain evidence="2 3">DSM 15165</strain>
    </source>
</reference>
<organism evidence="2 3">
    <name type="scientific">Leifsonia shinshuensis</name>
    <dbReference type="NCBI Taxonomy" id="150026"/>
    <lineage>
        <taxon>Bacteria</taxon>
        <taxon>Bacillati</taxon>
        <taxon>Actinomycetota</taxon>
        <taxon>Actinomycetes</taxon>
        <taxon>Micrococcales</taxon>
        <taxon>Microbacteriaceae</taxon>
        <taxon>Leifsonia</taxon>
    </lineage>
</organism>
<dbReference type="SUPFAM" id="SSF54593">
    <property type="entry name" value="Glyoxalase/Bleomycin resistance protein/Dihydroxybiphenyl dioxygenase"/>
    <property type="match status" value="2"/>
</dbReference>
<evidence type="ECO:0000259" key="1">
    <source>
        <dbReference type="PROSITE" id="PS51819"/>
    </source>
</evidence>
<dbReference type="RefSeq" id="WP_179604387.1">
    <property type="nucleotide sequence ID" value="NZ_BAABEH010000001.1"/>
</dbReference>
<dbReference type="PANTHER" id="PTHR34109:SF1">
    <property type="entry name" value="VOC DOMAIN-CONTAINING PROTEIN"/>
    <property type="match status" value="1"/>
</dbReference>
<gene>
    <name evidence="2" type="ORF">HNR13_000615</name>
</gene>
<dbReference type="Proteomes" id="UP000578352">
    <property type="component" value="Unassembled WGS sequence"/>
</dbReference>
<dbReference type="InterPro" id="IPR004360">
    <property type="entry name" value="Glyas_Fos-R_dOase_dom"/>
</dbReference>
<dbReference type="PROSITE" id="PS51819">
    <property type="entry name" value="VOC"/>
    <property type="match status" value="1"/>
</dbReference>
<dbReference type="InterPro" id="IPR037523">
    <property type="entry name" value="VOC_core"/>
</dbReference>
<dbReference type="PANTHER" id="PTHR34109">
    <property type="entry name" value="BNAUNNG04460D PROTEIN-RELATED"/>
    <property type="match status" value="1"/>
</dbReference>
<dbReference type="Gene3D" id="3.30.720.110">
    <property type="match status" value="1"/>
</dbReference>
<name>A0A853CPY7_9MICO</name>